<feature type="compositionally biased region" description="Basic residues" evidence="1">
    <location>
        <begin position="1"/>
        <end position="17"/>
    </location>
</feature>
<gene>
    <name evidence="2" type="primary">ORF107_1</name>
    <name evidence="2" type="ORF">AnanMp24</name>
</gene>
<dbReference type="EMBL" id="MG029262">
    <property type="protein sequence ID" value="AVP12859.1"/>
    <property type="molecule type" value="Genomic_DNA"/>
</dbReference>
<sequence>MSTLRRQRRKGTKQIRGKPHEGLLLESGMTLLSAIMAKPLLQGSASFPEPSCYDDKNLALKTQAKTKLSLPKARGHGHFCAARGMVTPSSRGSGLHAGARALRSGS</sequence>
<evidence type="ECO:0000313" key="2">
    <source>
        <dbReference type="EMBL" id="AVP12859.1"/>
    </source>
</evidence>
<name>A0A2P1L4Y1_ANTAG</name>
<dbReference type="GeneID" id="36494054"/>
<evidence type="ECO:0000256" key="1">
    <source>
        <dbReference type="SAM" id="MobiDB-lite"/>
    </source>
</evidence>
<keyword evidence="2" id="KW-0496">Mitochondrion</keyword>
<accession>A0A2P1L4Y1</accession>
<dbReference type="RefSeq" id="YP_009478060.1">
    <property type="nucleotide sequence ID" value="NC_037476.1"/>
</dbReference>
<organism evidence="2">
    <name type="scientific">Anthoceros angustus</name>
    <name type="common">Hornwort</name>
    <name type="synonym">Anthoceros formosae</name>
    <dbReference type="NCBI Taxonomy" id="48387"/>
    <lineage>
        <taxon>Eukaryota</taxon>
        <taxon>Viridiplantae</taxon>
        <taxon>Streptophyta</taxon>
        <taxon>Embryophyta</taxon>
        <taxon>Anthocerotophyta</taxon>
        <taxon>Anthocerotopsida</taxon>
        <taxon>Anthocerotidae</taxon>
        <taxon>Anthocerotales</taxon>
        <taxon>Anthocerotaceae</taxon>
        <taxon>Anthoceros</taxon>
    </lineage>
</organism>
<geneLocation type="mitochondrion" evidence="2"/>
<feature type="region of interest" description="Disordered" evidence="1">
    <location>
        <begin position="1"/>
        <end position="21"/>
    </location>
</feature>
<protein>
    <submittedName>
        <fullName evidence="2">Uncharacterized protein</fullName>
    </submittedName>
</protein>
<feature type="region of interest" description="Disordered" evidence="1">
    <location>
        <begin position="87"/>
        <end position="106"/>
    </location>
</feature>
<proteinExistence type="predicted"/>
<reference evidence="2" key="1">
    <citation type="journal article" date="2018" name="Bryologist">
        <title>Complete mitochondrial genome sequence of Anthoceros angustus: conservative evolution of the mitogenomes in hornworts.</title>
        <authorList>
            <person name="Dong S."/>
            <person name="Xue J."/>
            <person name="Zhang S."/>
            <person name="Zhang L."/>
            <person name="Wu H."/>
            <person name="Chen Z."/>
            <person name="Goffinet B."/>
            <person name="Liu Y."/>
        </authorList>
    </citation>
    <scope>NUCLEOTIDE SEQUENCE</scope>
</reference>
<dbReference type="AlphaFoldDB" id="A0A2P1L4Y1"/>